<evidence type="ECO:0008006" key="3">
    <source>
        <dbReference type="Google" id="ProtNLM"/>
    </source>
</evidence>
<evidence type="ECO:0000313" key="2">
    <source>
        <dbReference type="Proteomes" id="UP000323597"/>
    </source>
</evidence>
<dbReference type="Proteomes" id="UP000323597">
    <property type="component" value="Chromosome A05"/>
</dbReference>
<proteinExistence type="predicted"/>
<sequence length="263" mass="30408">FLGSRGVKIGQLGNGCPWCEREIETLEHLLFNCNFIAGFWRNILEWWEVKWRPFVDFSDFFFFCNNVSYKGVVKSLWLISMSAACWSAWLARNELVFERRWPKMSNLVFLTKIQALMWIRAVYDELKVNEKIWWVCPVRSWSGGSFWCPPCFGGVKFNIVFFGPCAARESSAAEVGAVCLALEAFLDMRWKGSCSLTIEVGFYWFENKGSRPWSMVSIFKEIESRVSIIGNVSFSKVDKHGNAMAVALAAASLKRQNMFKTWW</sequence>
<reference evidence="1 2" key="1">
    <citation type="submission" date="2019-07" db="EMBL/GenBank/DDBJ databases">
        <title>WGS assembly of Gossypium mustelinum.</title>
        <authorList>
            <person name="Chen Z.J."/>
            <person name="Sreedasyam A."/>
            <person name="Ando A."/>
            <person name="Song Q."/>
            <person name="De L."/>
            <person name="Hulse-Kemp A."/>
            <person name="Ding M."/>
            <person name="Ye W."/>
            <person name="Kirkbride R."/>
            <person name="Jenkins J."/>
            <person name="Plott C."/>
            <person name="Lovell J."/>
            <person name="Lin Y.-M."/>
            <person name="Vaughn R."/>
            <person name="Liu B."/>
            <person name="Li W."/>
            <person name="Simpson S."/>
            <person name="Scheffler B."/>
            <person name="Saski C."/>
            <person name="Grover C."/>
            <person name="Hu G."/>
            <person name="Conover J."/>
            <person name="Carlson J."/>
            <person name="Shu S."/>
            <person name="Boston L."/>
            <person name="Williams M."/>
            <person name="Peterson D."/>
            <person name="Mcgee K."/>
            <person name="Jones D."/>
            <person name="Wendel J."/>
            <person name="Stelly D."/>
            <person name="Grimwood J."/>
            <person name="Schmutz J."/>
        </authorList>
    </citation>
    <scope>NUCLEOTIDE SEQUENCE [LARGE SCALE GENOMIC DNA]</scope>
    <source>
        <strain evidence="1">1408120.09</strain>
    </source>
</reference>
<keyword evidence="2" id="KW-1185">Reference proteome</keyword>
<evidence type="ECO:0000313" key="1">
    <source>
        <dbReference type="EMBL" id="TYJ34254.1"/>
    </source>
</evidence>
<organism evidence="1 2">
    <name type="scientific">Gossypium mustelinum</name>
    <name type="common">Cotton</name>
    <name type="synonym">Gossypium caicoense</name>
    <dbReference type="NCBI Taxonomy" id="34275"/>
    <lineage>
        <taxon>Eukaryota</taxon>
        <taxon>Viridiplantae</taxon>
        <taxon>Streptophyta</taxon>
        <taxon>Embryophyta</taxon>
        <taxon>Tracheophyta</taxon>
        <taxon>Spermatophyta</taxon>
        <taxon>Magnoliopsida</taxon>
        <taxon>eudicotyledons</taxon>
        <taxon>Gunneridae</taxon>
        <taxon>Pentapetalae</taxon>
        <taxon>rosids</taxon>
        <taxon>malvids</taxon>
        <taxon>Malvales</taxon>
        <taxon>Malvaceae</taxon>
        <taxon>Malvoideae</taxon>
        <taxon>Gossypium</taxon>
    </lineage>
</organism>
<accession>A0A5D2Z7P6</accession>
<dbReference type="EMBL" id="CM017640">
    <property type="protein sequence ID" value="TYJ34254.1"/>
    <property type="molecule type" value="Genomic_DNA"/>
</dbReference>
<dbReference type="AlphaFoldDB" id="A0A5D2Z7P6"/>
<feature type="non-terminal residue" evidence="1">
    <location>
        <position position="1"/>
    </location>
</feature>
<gene>
    <name evidence="1" type="ORF">E1A91_A05G156500v1</name>
</gene>
<protein>
    <recommendedName>
        <fullName evidence="3">Reverse transcriptase zinc-binding domain-containing protein</fullName>
    </recommendedName>
</protein>
<name>A0A5D2Z7P6_GOSMU</name>